<dbReference type="InterPro" id="IPR050091">
    <property type="entry name" value="PKS_NRPS_Biosynth_Enz"/>
</dbReference>
<dbReference type="Proteomes" id="UP000237846">
    <property type="component" value="Unassembled WGS sequence"/>
</dbReference>
<dbReference type="InterPro" id="IPR006162">
    <property type="entry name" value="Ppantetheine_attach_site"/>
</dbReference>
<dbReference type="InterPro" id="IPR036736">
    <property type="entry name" value="ACP-like_sf"/>
</dbReference>
<sequence>MSGSEELAPAGATATGGAPGGPSLARRLSGLPPHEQERVLVDLVCAQAAAVLRAVVPERAGEVPPELPFKEVGFDSLAAVQLHARLVAETGLPLPVTIAFDHPTPLQIARHLRAEALGLSPQAPAAPAPAAPAAADADPVAIVGMACRYPGGVASAEDLWRLVMDEREVLSGFPEDRGWDLDGLFDADPDAPGKSYVRQGGFLDTATLFDADLFGINPREALAMDPQQRLMLETCWEALERTGVDPNSLRASRTGVFVGAEVHEYGVRVHEAPDGLDGYLMTGNAPSVVSGRVAYLLGLEGPAVTVDTACSGSVVSLHLAAQSLRRGECSLALAGGVAVMGSPGMFTAFSRQRGLAPDGRCKAFAAAADGTGFSEGIGVLVLERLSDARRNGHEVLALVRGTSVNQDGASNGLTAPNGLAQQRLIQQALADAGLRAADVDAVDAHGTGTRLGDPIEAQALIATYGQGREEGRPLHLGSVKSNLGHTQAAGGVASLIKMVLAMRHGVLPRTLHVDAPTPHVDWSAGGVELLTETVPWPDTGRPRRAGVSAFGISGTNAHAILEQAPAAEDTAEPEEPGETEPRAAAPVPLVLSARGGAALREQARRLRAFAADRPGLALADLGYSLAATRASLDHRAVVLAGDRAELLRGLDAVAEPDTAPAGARVVRGTAGGGRLAFLFTGQGSQRLAMGRELYDAYPAFADALEDVCGHLDLQLETPLLDLLFGEPGSEAAALLDRTGYAQPALFAVEVALYRLVESFGLRPDFLAGHSIGELAAAHAAGVFPLEDAAMLVAARGRLMQELPAGGAMAAVQADPAEVAPLLAGREDEVGIAAFNGPEAVVVSGAEHAVLDVVGRLSAAGHRTRRLRVSHAFHSPLMEPMLADFHRVAREVAYAPPRVPVVSNATGRPAPAEELCSPEYWVRHVRGSVRFHDAIRYLEGEGVTTYLELGPDGVLSGMGAECVAPGGGAVLVPALRRDRGEAEQLLTALATAHVRGARTDWAAPLARVGARRTELPTYPFQRRRFWLSPEPASGDARGLGQRPTGHPLVRAAVGLPGDGRTVLTGRLALRTHPWLAEHAIAGTVLLPGTAFVELALRAGEECGHPRLAELTLEAPLVLPPQGGVALRVTAGAPDASGLRSVEVHARPEDAADEEWTRHASGSLAAAAPAEDTADLSVWPPEGASPLAVDGVYAELRERHYEYGPLFRGLRAAWRRGDEIFAEVALPGEAADQAARFGLHPALLDAALHATDLGGAERTDTVLPFAWSGVTLHAAGATALRVRIAPAGPDTVTLAAADATGAPVASVAALAMRPVAVDGLAAGGAAREALFRLDWVPAPQGAGPAAGPVGLLGEDPFGLASVLPGVPAYRDGAELLAALSGPAPAVALLSCRGAGGGLPAALHAAANGTLARLREWLADERSAGARLAVVTRGAVEAVPGEGVSDPAAAAVWGLVRTAQAEHPDRLVLVDLDGAPESARALADALRTGEPQLAVRAGAPLVPRLARAARPGGEPPAAGRPAGLAEGTVLVTGGTGGLGGLVARHLAAEHGVRRLLLAGRRGPDAPGAAGLVAELAELGAAAEVAACDVADRDALAALIAAVPAEAPLTGVVHLAGVLDDGVVTALTAERMDGVLAAKADAAWHLHELTADLDLRLFALFSSVSGVLGGAGQGNYAAANAFLDGLALHRRAAGLPAVSLAWGPWERAGGMAARLGATDLARMAREGARALTDADGLALLDAALDLGEPLLVPARWDRSALRRAAAGELPAVLRGLAGPAPRRVAREAGGAPAETPLAHRLAGMAEAERARHLLDLVRSHAAAVLGHDGAWAVESDRAFTELGFDSLTAVELRNRLTGATGVRLAATLVFDYPNPVALAGHIAEKLLGTAVRADEPAPAAAAGGDEPIAIIAMSCRYPGGVASPEDLWRLVADGRDGVAPFPTDRGWNLAGIYDPEPGLPGRTYVREGGFLYDAAEFDAELFGISPREALAMDPQQRLLLEASWEAFERAGIPADSLRGSRTGVFAGVMYHDWGTRLAHVPDDLAGYLGNGSLASVVSGRVSYVFGLEGPAVTVDTACSSSLVALHLAVQALRNGECALALAGGVTVMATPDTFVDFGRQRGLSSDGRCRSFADAADGVGWSEGVGLLVLERLSDARRNGHQVLAVVRGSAVNQDGASNGLTAPNGPSQQRVIRQALAAAGVPAAEVDVVEAHGTGTTLGDPIEAQALLDTYGQDRPEGRPLYLGSIKSNLGHTQAAAGVAGVIKAVQAMRHGVMPKTLHVDAPSSQVDWSAGAVELLTEPRPWEADGRPRRAGVSSFGISGTNAHVIIEQPPAEEPAGAAAEPAADAPAAPVVPVVVSGRGERGLAGQAGRLAAFLAGDEASGLPEVAAALVGTRSALDHRGVVLAADRAEALAGLRALAAGEPHPGLVRGVAREGGLAVLFSGQGSQRLGMGRELHGAFPVFAANFDAICAEFDALLPEPLREVLWAEPESERAGLVDQTLFTQAGLFAFEVALFRLVESWGVRPDFLAGHSIGEISAAHVAGVLTLADACALVAARGRLMQALPDGGVMLAVQAAEDEVLPYLAGVEDRVGIAAVNGPAAVVVSGAREAVAGIAARLAEAGHKTRELRVSHAFHSPLMDPMLAEFEAAIADLRFQAPTVPVVSNVTGGLAGDEIATPGYWVRHVRAAVRFGDGVRTLHGQGVRAFLEIGPDSVLTAMGQGAAPEEANAVFVPAARRDRDEPRQAVTALAELHAHGVRVDWTPLLPGRAVAGALQARPELPTYAFQRQRYWLNASGTAAQGGDAAGFGQAAAGHPLLGAVVADPDGDAVTLTGRLSLDTHPWLADHQVHGTVLVPGTALVELAVRAGDEVGRPVLDELTLEAPLPVPEDTGVAVQVRVDPAEESGDRRLRVYARPDGAGADGEWTRHATGLLRAAADAPAEPAELSVWPPLGAEPLDIGGRYGELAREGLEYGPAFQGLRAAWRRGAEVYAEVALRDEERVDAERYRLHPALFDAALHIAGLTGAAEASALPFSWTGVGVSTGGAASLRVRVSGTASGAFSLALADASGAPVASVAALATRPVAPEQLRAPGGRDSLYALRWVPVPAGEALPVRGIALLDDGGSGLGPVPGGTVAVHRDAAALAAEAAAGGPAPETALLWCPPPESAADRPAALRAAAARVLAAVQAVLAEERLARTRLAVVTRGAVEAVPGEGVADVVAAAVWGLVRAAQAEHPDRFALVDLDADPVRSAGMLMAALASAEPQTAVRGGTVLAARAARAEAGGPRAPRPAAHPAGTVLVTGGTGGLGALVARHLVVGHEVPSLLLVSRRGPDAPGAAELVAELEGLGASVRVAACDVSDREALRALLDSVPTEAPLTGVVHTAGVLDDGVVTALTPERLHTALAPKAEAAWHLHELTRELDLDMFVLFSSLAGWVDGAGQAGYAAANAFLDGLALHRRAAGLPAVSLAWGLWEQAGGMGGGLSRRDAERVARDGIAPIPDRQGLALLDAALRYDRALLAPVNFDAAALRERGAALPPLLRELAARPVRPAAGAAAADRTDDPLAERLAAMPAEERGRHLLDLVRTHAAAVLGHSGPQAVDAERAFTEVGFDSLSAVEFRNRLGGVTGVRLSATLIFDHPTPAAVAEHLQAELVGEAAPEGPSVDEELARLESALDGARPDDAEHARIAARLHALTARWAELRAAGEAAADQELHAATADELFDILDNELRT</sequence>
<accession>A0A2T0QCY4</accession>
<dbReference type="Pfam" id="PF00550">
    <property type="entry name" value="PP-binding"/>
    <property type="match status" value="3"/>
</dbReference>
<dbReference type="PROSITE" id="PS00012">
    <property type="entry name" value="PHOSPHOPANTETHEINE"/>
    <property type="match status" value="1"/>
</dbReference>
<feature type="active site" description="Proton acceptor; for dehydratase activity" evidence="6">
    <location>
        <position position="1077"/>
    </location>
</feature>
<evidence type="ECO:0000256" key="7">
    <source>
        <dbReference type="SAM" id="MobiDB-lite"/>
    </source>
</evidence>
<dbReference type="SMART" id="SM00823">
    <property type="entry name" value="PKS_PP"/>
    <property type="match status" value="3"/>
</dbReference>
<dbReference type="FunFam" id="3.40.47.10:FF:000019">
    <property type="entry name" value="Polyketide synthase type I"/>
    <property type="match status" value="2"/>
</dbReference>
<feature type="domain" description="Carrier" evidence="8">
    <location>
        <begin position="35"/>
        <end position="116"/>
    </location>
</feature>
<dbReference type="GO" id="GO:0004315">
    <property type="term" value="F:3-oxoacyl-[acyl-carrier-protein] synthase activity"/>
    <property type="evidence" value="ECO:0007669"/>
    <property type="project" value="InterPro"/>
</dbReference>
<dbReference type="InterPro" id="IPR032821">
    <property type="entry name" value="PKS_assoc"/>
</dbReference>
<dbReference type="InterPro" id="IPR018201">
    <property type="entry name" value="Ketoacyl_synth_AS"/>
</dbReference>
<keyword evidence="3 11" id="KW-0808">Transferase</keyword>
<keyword evidence="12" id="KW-1185">Reference proteome</keyword>
<dbReference type="Gene3D" id="3.10.129.110">
    <property type="entry name" value="Polyketide synthase dehydratase"/>
    <property type="match status" value="2"/>
</dbReference>
<feature type="domain" description="Ketosynthase family 3 (KS3)" evidence="9">
    <location>
        <begin position="1901"/>
        <end position="2327"/>
    </location>
</feature>
<dbReference type="InterPro" id="IPR016036">
    <property type="entry name" value="Malonyl_transacylase_ACP-bd"/>
</dbReference>
<dbReference type="PROSITE" id="PS52004">
    <property type="entry name" value="KS3_2"/>
    <property type="match status" value="2"/>
</dbReference>
<evidence type="ECO:0000256" key="5">
    <source>
        <dbReference type="ARBA" id="ARBA00023315"/>
    </source>
</evidence>
<dbReference type="InterPro" id="IPR057326">
    <property type="entry name" value="KR_dom"/>
</dbReference>
<dbReference type="PROSITE" id="PS00606">
    <property type="entry name" value="KS3_1"/>
    <property type="match status" value="1"/>
</dbReference>
<evidence type="ECO:0000313" key="12">
    <source>
        <dbReference type="Proteomes" id="UP000237846"/>
    </source>
</evidence>
<dbReference type="InterPro" id="IPR014030">
    <property type="entry name" value="Ketoacyl_synth_N"/>
</dbReference>
<feature type="active site" description="Proton acceptor; for dehydratase activity" evidence="6">
    <location>
        <position position="2844"/>
    </location>
</feature>
<dbReference type="InterPro" id="IPR020841">
    <property type="entry name" value="PKS_Beta-ketoAc_synthase_dom"/>
</dbReference>
<feature type="domain" description="Carrier" evidence="8">
    <location>
        <begin position="3576"/>
        <end position="3651"/>
    </location>
</feature>
<dbReference type="InterPro" id="IPR014043">
    <property type="entry name" value="Acyl_transferase_dom"/>
</dbReference>
<evidence type="ECO:0000259" key="9">
    <source>
        <dbReference type="PROSITE" id="PS52004"/>
    </source>
</evidence>
<keyword evidence="4" id="KW-0511">Multifunctional enzyme</keyword>
<feature type="compositionally biased region" description="Basic and acidic residues" evidence="7">
    <location>
        <begin position="1147"/>
        <end position="1156"/>
    </location>
</feature>
<feature type="region of interest" description="N-terminal hotdog fold" evidence="6">
    <location>
        <begin position="1045"/>
        <end position="1169"/>
    </location>
</feature>
<dbReference type="SUPFAM" id="SSF51735">
    <property type="entry name" value="NAD(P)-binding Rossmann-fold domains"/>
    <property type="match status" value="4"/>
</dbReference>
<dbReference type="SUPFAM" id="SSF53901">
    <property type="entry name" value="Thiolase-like"/>
    <property type="match status" value="2"/>
</dbReference>
<feature type="region of interest" description="Disordered" evidence="7">
    <location>
        <begin position="1147"/>
        <end position="1167"/>
    </location>
</feature>
<proteinExistence type="predicted"/>
<dbReference type="SMART" id="SM00827">
    <property type="entry name" value="PKS_AT"/>
    <property type="match status" value="2"/>
</dbReference>
<dbReference type="Gene3D" id="1.10.1200.10">
    <property type="entry name" value="ACP-like"/>
    <property type="match status" value="3"/>
</dbReference>
<dbReference type="SMART" id="SM00826">
    <property type="entry name" value="PKS_DH"/>
    <property type="match status" value="2"/>
</dbReference>
<dbReference type="Gene3D" id="3.40.47.10">
    <property type="match status" value="2"/>
</dbReference>
<dbReference type="InterPro" id="IPR014031">
    <property type="entry name" value="Ketoacyl_synth_C"/>
</dbReference>
<organism evidence="11 12">
    <name type="scientific">Allonocardiopsis opalescens</name>
    <dbReference type="NCBI Taxonomy" id="1144618"/>
    <lineage>
        <taxon>Bacteria</taxon>
        <taxon>Bacillati</taxon>
        <taxon>Actinomycetota</taxon>
        <taxon>Actinomycetes</taxon>
        <taxon>Streptosporangiales</taxon>
        <taxon>Allonocardiopsis</taxon>
    </lineage>
</organism>
<dbReference type="GO" id="GO:0004312">
    <property type="term" value="F:fatty acid synthase activity"/>
    <property type="evidence" value="ECO:0007669"/>
    <property type="project" value="TreeGrafter"/>
</dbReference>
<dbReference type="Gene3D" id="3.30.70.3290">
    <property type="match status" value="2"/>
</dbReference>
<keyword evidence="2" id="KW-0597">Phosphoprotein</keyword>
<feature type="domain" description="PKS/mFAS DH" evidence="10">
    <location>
        <begin position="1045"/>
        <end position="1319"/>
    </location>
</feature>
<evidence type="ECO:0000259" key="10">
    <source>
        <dbReference type="PROSITE" id="PS52019"/>
    </source>
</evidence>
<dbReference type="FunFam" id="3.40.366.10:FF:000002">
    <property type="entry name" value="Probable polyketide synthase 2"/>
    <property type="match status" value="2"/>
</dbReference>
<dbReference type="CDD" id="cd00833">
    <property type="entry name" value="PKS"/>
    <property type="match status" value="2"/>
</dbReference>
<dbReference type="GO" id="GO:0006633">
    <property type="term" value="P:fatty acid biosynthetic process"/>
    <property type="evidence" value="ECO:0007669"/>
    <property type="project" value="InterPro"/>
</dbReference>
<name>A0A2T0QCY4_9ACTN</name>
<protein>
    <submittedName>
        <fullName evidence="11">Acyl transferase domain-containing protein</fullName>
    </submittedName>
</protein>
<dbReference type="PROSITE" id="PS50075">
    <property type="entry name" value="CARRIER"/>
    <property type="match status" value="3"/>
</dbReference>
<dbReference type="InterPro" id="IPR013968">
    <property type="entry name" value="PKS_KR"/>
</dbReference>
<dbReference type="Pfam" id="PF22953">
    <property type="entry name" value="SpnB_Rossmann"/>
    <property type="match status" value="2"/>
</dbReference>
<dbReference type="InterPro" id="IPR036291">
    <property type="entry name" value="NAD(P)-bd_dom_sf"/>
</dbReference>
<dbReference type="InterPro" id="IPR001227">
    <property type="entry name" value="Ac_transferase_dom_sf"/>
</dbReference>
<dbReference type="Pfam" id="PF14765">
    <property type="entry name" value="PS-DH"/>
    <property type="match status" value="2"/>
</dbReference>
<dbReference type="Pfam" id="PF21089">
    <property type="entry name" value="PKS_DH_N"/>
    <property type="match status" value="2"/>
</dbReference>
<dbReference type="SMART" id="SM00825">
    <property type="entry name" value="PKS_KS"/>
    <property type="match status" value="2"/>
</dbReference>
<dbReference type="Pfam" id="PF16197">
    <property type="entry name" value="KAsynt_C_assoc"/>
    <property type="match status" value="2"/>
</dbReference>
<dbReference type="InterPro" id="IPR016035">
    <property type="entry name" value="Acyl_Trfase/lysoPLipase"/>
</dbReference>
<dbReference type="SMART" id="SM00822">
    <property type="entry name" value="PKS_KR"/>
    <property type="match status" value="2"/>
</dbReference>
<feature type="region of interest" description="N-terminal hotdog fold" evidence="6">
    <location>
        <begin position="2812"/>
        <end position="2937"/>
    </location>
</feature>
<evidence type="ECO:0000256" key="3">
    <source>
        <dbReference type="ARBA" id="ARBA00022679"/>
    </source>
</evidence>
<dbReference type="SUPFAM" id="SSF55048">
    <property type="entry name" value="Probable ACP-binding domain of malonyl-CoA ACP transacylase"/>
    <property type="match status" value="2"/>
</dbReference>
<dbReference type="FunFam" id="1.10.1200.10:FF:000007">
    <property type="entry name" value="Probable polyketide synthase pks17"/>
    <property type="match status" value="2"/>
</dbReference>
<evidence type="ECO:0000313" key="11">
    <source>
        <dbReference type="EMBL" id="PRY01762.1"/>
    </source>
</evidence>
<dbReference type="InterPro" id="IPR055123">
    <property type="entry name" value="SpnB-like_Rossmann"/>
</dbReference>
<dbReference type="OrthoDB" id="4537517at2"/>
<dbReference type="PANTHER" id="PTHR43775">
    <property type="entry name" value="FATTY ACID SYNTHASE"/>
    <property type="match status" value="1"/>
</dbReference>
<dbReference type="GO" id="GO:0031177">
    <property type="term" value="F:phosphopantetheine binding"/>
    <property type="evidence" value="ECO:0007669"/>
    <property type="project" value="InterPro"/>
</dbReference>
<feature type="region of interest" description="Disordered" evidence="7">
    <location>
        <begin position="1"/>
        <end position="29"/>
    </location>
</feature>
<dbReference type="InterPro" id="IPR049552">
    <property type="entry name" value="PKS_DH_N"/>
</dbReference>
<feature type="region of interest" description="C-terminal hotdog fold" evidence="6">
    <location>
        <begin position="1182"/>
        <end position="1319"/>
    </location>
</feature>
<dbReference type="Pfam" id="PF00109">
    <property type="entry name" value="ketoacyl-synt"/>
    <property type="match status" value="2"/>
</dbReference>
<comment type="caution">
    <text evidence="11">The sequence shown here is derived from an EMBL/GenBank/DDBJ whole genome shotgun (WGS) entry which is preliminary data.</text>
</comment>
<evidence type="ECO:0000256" key="1">
    <source>
        <dbReference type="ARBA" id="ARBA00022450"/>
    </source>
</evidence>
<dbReference type="InterPro" id="IPR020806">
    <property type="entry name" value="PKS_PP-bd"/>
</dbReference>
<dbReference type="SUPFAM" id="SSF52151">
    <property type="entry name" value="FabD/lysophospholipase-like"/>
    <property type="match status" value="2"/>
</dbReference>
<feature type="region of interest" description="C-terminal hotdog fold" evidence="6">
    <location>
        <begin position="2951"/>
        <end position="3087"/>
    </location>
</feature>
<feature type="active site" description="Proton donor; for dehydratase activity" evidence="6">
    <location>
        <position position="3012"/>
    </location>
</feature>
<gene>
    <name evidence="11" type="ORF">CLV72_101356</name>
</gene>
<dbReference type="Pfam" id="PF02801">
    <property type="entry name" value="Ketoacyl-synt_C"/>
    <property type="match status" value="2"/>
</dbReference>
<feature type="domain" description="PKS/mFAS DH" evidence="10">
    <location>
        <begin position="2812"/>
        <end position="3087"/>
    </location>
</feature>
<feature type="domain" description="Ketosynthase family 3 (KS3)" evidence="9">
    <location>
        <begin position="137"/>
        <end position="563"/>
    </location>
</feature>
<dbReference type="InterPro" id="IPR009081">
    <property type="entry name" value="PP-bd_ACP"/>
</dbReference>
<feature type="active site" description="Proton donor; for dehydratase activity" evidence="6">
    <location>
        <position position="1243"/>
    </location>
</feature>
<dbReference type="CDD" id="cd08956">
    <property type="entry name" value="KR_3_FAS_SDR_x"/>
    <property type="match status" value="2"/>
</dbReference>
<dbReference type="InterPro" id="IPR049551">
    <property type="entry name" value="PKS_DH_C"/>
</dbReference>
<dbReference type="EMBL" id="PVZC01000001">
    <property type="protein sequence ID" value="PRY01762.1"/>
    <property type="molecule type" value="Genomic_DNA"/>
</dbReference>
<evidence type="ECO:0000256" key="2">
    <source>
        <dbReference type="ARBA" id="ARBA00022553"/>
    </source>
</evidence>
<dbReference type="PROSITE" id="PS52019">
    <property type="entry name" value="PKS_MFAS_DH"/>
    <property type="match status" value="2"/>
</dbReference>
<dbReference type="InterPro" id="IPR042104">
    <property type="entry name" value="PKS_dehydratase_sf"/>
</dbReference>
<dbReference type="RefSeq" id="WP_106238018.1">
    <property type="nucleotide sequence ID" value="NZ_PVZC01000001.1"/>
</dbReference>
<dbReference type="PANTHER" id="PTHR43775:SF51">
    <property type="entry name" value="INACTIVE PHENOLPHTHIOCEROL SYNTHESIS POLYKETIDE SYNTHASE TYPE I PKS1-RELATED"/>
    <property type="match status" value="1"/>
</dbReference>
<dbReference type="InterPro" id="IPR049900">
    <property type="entry name" value="PKS_mFAS_DH"/>
</dbReference>
<reference evidence="11 12" key="1">
    <citation type="submission" date="2018-03" db="EMBL/GenBank/DDBJ databases">
        <title>Genomic Encyclopedia of Archaeal and Bacterial Type Strains, Phase II (KMG-II): from individual species to whole genera.</title>
        <authorList>
            <person name="Goeker M."/>
        </authorList>
    </citation>
    <scope>NUCLEOTIDE SEQUENCE [LARGE SCALE GENOMIC DNA]</scope>
    <source>
        <strain evidence="11 12">DSM 45601</strain>
    </source>
</reference>
<dbReference type="SUPFAM" id="SSF47336">
    <property type="entry name" value="ACP-like"/>
    <property type="match status" value="3"/>
</dbReference>
<feature type="domain" description="Carrier" evidence="8">
    <location>
        <begin position="1807"/>
        <end position="1882"/>
    </location>
</feature>
<keyword evidence="5" id="KW-0012">Acyltransferase</keyword>
<dbReference type="Gene3D" id="3.40.366.10">
    <property type="entry name" value="Malonyl-Coenzyme A Acyl Carrier Protein, domain 2"/>
    <property type="match status" value="2"/>
</dbReference>
<evidence type="ECO:0000256" key="6">
    <source>
        <dbReference type="PROSITE-ProRule" id="PRU01363"/>
    </source>
</evidence>
<dbReference type="Pfam" id="PF08659">
    <property type="entry name" value="KR"/>
    <property type="match status" value="2"/>
</dbReference>
<evidence type="ECO:0000256" key="4">
    <source>
        <dbReference type="ARBA" id="ARBA00023268"/>
    </source>
</evidence>
<keyword evidence="1" id="KW-0596">Phosphopantetheine</keyword>
<dbReference type="SMART" id="SM01294">
    <property type="entry name" value="PKS_PP_betabranch"/>
    <property type="match status" value="2"/>
</dbReference>
<dbReference type="InterPro" id="IPR016039">
    <property type="entry name" value="Thiolase-like"/>
</dbReference>
<dbReference type="InterPro" id="IPR020807">
    <property type="entry name" value="PKS_DH"/>
</dbReference>
<evidence type="ECO:0000259" key="8">
    <source>
        <dbReference type="PROSITE" id="PS50075"/>
    </source>
</evidence>
<dbReference type="Gene3D" id="3.40.50.720">
    <property type="entry name" value="NAD(P)-binding Rossmann-like Domain"/>
    <property type="match status" value="2"/>
</dbReference>
<dbReference type="Pfam" id="PF00698">
    <property type="entry name" value="Acyl_transf_1"/>
    <property type="match status" value="2"/>
</dbReference>